<keyword evidence="2" id="KW-1185">Reference proteome</keyword>
<comment type="caution">
    <text evidence="1">The sequence shown here is derived from an EMBL/GenBank/DDBJ whole genome shotgun (WGS) entry which is preliminary data.</text>
</comment>
<proteinExistence type="predicted"/>
<evidence type="ECO:0000313" key="2">
    <source>
        <dbReference type="Proteomes" id="UP001566132"/>
    </source>
</evidence>
<organism evidence="1 2">
    <name type="scientific">Hypothenemus hampei</name>
    <name type="common">Coffee berry borer</name>
    <dbReference type="NCBI Taxonomy" id="57062"/>
    <lineage>
        <taxon>Eukaryota</taxon>
        <taxon>Metazoa</taxon>
        <taxon>Ecdysozoa</taxon>
        <taxon>Arthropoda</taxon>
        <taxon>Hexapoda</taxon>
        <taxon>Insecta</taxon>
        <taxon>Pterygota</taxon>
        <taxon>Neoptera</taxon>
        <taxon>Endopterygota</taxon>
        <taxon>Coleoptera</taxon>
        <taxon>Polyphaga</taxon>
        <taxon>Cucujiformia</taxon>
        <taxon>Curculionidae</taxon>
        <taxon>Scolytinae</taxon>
        <taxon>Hypothenemus</taxon>
    </lineage>
</organism>
<reference evidence="1 2" key="1">
    <citation type="submission" date="2024-05" db="EMBL/GenBank/DDBJ databases">
        <title>Genetic variation in Jamaican populations of the coffee berry borer (Hypothenemus hampei).</title>
        <authorList>
            <person name="Errbii M."/>
            <person name="Myrie A."/>
        </authorList>
    </citation>
    <scope>NUCLEOTIDE SEQUENCE [LARGE SCALE GENOMIC DNA]</scope>
    <source>
        <strain evidence="1">JA-Hopewell-2020-01-JO</strain>
        <tissue evidence="1">Whole body</tissue>
    </source>
</reference>
<evidence type="ECO:0000313" key="1">
    <source>
        <dbReference type="EMBL" id="KAL1517145.1"/>
    </source>
</evidence>
<sequence>MEEVCSLSPESDKLSPGDPLAKTAALRVARDQSFETLRDANINNLFFQICTRNRMAIKKITNQAGTIMRDRRSGGEKTSSFPPVFRTVVFGNVPGEIRERPAAATAATAQALSNALLKEYHQRAGGSDAE</sequence>
<gene>
    <name evidence="1" type="ORF">ABEB36_000950</name>
</gene>
<protein>
    <submittedName>
        <fullName evidence="1">Uncharacterized protein</fullName>
    </submittedName>
</protein>
<accession>A0ABD1FDS9</accession>
<name>A0ABD1FDS9_HYPHA</name>
<dbReference type="AlphaFoldDB" id="A0ABD1FDS9"/>
<dbReference type="EMBL" id="JBDJPC010000001">
    <property type="protein sequence ID" value="KAL1517145.1"/>
    <property type="molecule type" value="Genomic_DNA"/>
</dbReference>
<dbReference type="Proteomes" id="UP001566132">
    <property type="component" value="Unassembled WGS sequence"/>
</dbReference>